<gene>
    <name evidence="1" type="ORF">M422DRAFT_124640</name>
</gene>
<evidence type="ECO:0000313" key="1">
    <source>
        <dbReference type="EMBL" id="KIJ28606.1"/>
    </source>
</evidence>
<name>A0A0C9UTF0_SPHS4</name>
<reference evidence="1 2" key="1">
    <citation type="submission" date="2014-06" db="EMBL/GenBank/DDBJ databases">
        <title>Evolutionary Origins and Diversification of the Mycorrhizal Mutualists.</title>
        <authorList>
            <consortium name="DOE Joint Genome Institute"/>
            <consortium name="Mycorrhizal Genomics Consortium"/>
            <person name="Kohler A."/>
            <person name="Kuo A."/>
            <person name="Nagy L.G."/>
            <person name="Floudas D."/>
            <person name="Copeland A."/>
            <person name="Barry K.W."/>
            <person name="Cichocki N."/>
            <person name="Veneault-Fourrey C."/>
            <person name="LaButti K."/>
            <person name="Lindquist E.A."/>
            <person name="Lipzen A."/>
            <person name="Lundell T."/>
            <person name="Morin E."/>
            <person name="Murat C."/>
            <person name="Riley R."/>
            <person name="Ohm R."/>
            <person name="Sun H."/>
            <person name="Tunlid A."/>
            <person name="Henrissat B."/>
            <person name="Grigoriev I.V."/>
            <person name="Hibbett D.S."/>
            <person name="Martin F."/>
        </authorList>
    </citation>
    <scope>NUCLEOTIDE SEQUENCE [LARGE SCALE GENOMIC DNA]</scope>
    <source>
        <strain evidence="1 2">SS14</strain>
    </source>
</reference>
<feature type="non-terminal residue" evidence="1">
    <location>
        <position position="81"/>
    </location>
</feature>
<organism evidence="1 2">
    <name type="scientific">Sphaerobolus stellatus (strain SS14)</name>
    <dbReference type="NCBI Taxonomy" id="990650"/>
    <lineage>
        <taxon>Eukaryota</taxon>
        <taxon>Fungi</taxon>
        <taxon>Dikarya</taxon>
        <taxon>Basidiomycota</taxon>
        <taxon>Agaricomycotina</taxon>
        <taxon>Agaricomycetes</taxon>
        <taxon>Phallomycetidae</taxon>
        <taxon>Geastrales</taxon>
        <taxon>Sphaerobolaceae</taxon>
        <taxon>Sphaerobolus</taxon>
    </lineage>
</organism>
<keyword evidence="2" id="KW-1185">Reference proteome</keyword>
<protein>
    <submittedName>
        <fullName evidence="1">Uncharacterized protein</fullName>
    </submittedName>
</protein>
<accession>A0A0C9UTF0</accession>
<feature type="non-terminal residue" evidence="1">
    <location>
        <position position="1"/>
    </location>
</feature>
<sequence length="81" mass="9212">DMNNCEKNVRKDGHPHHYAIQKAHSLIYEKGVPVNGTAVKSILKPLSQVPTMVSIGFEYHLIFVVDFLHKIELDVWKATLT</sequence>
<dbReference type="EMBL" id="KN837302">
    <property type="protein sequence ID" value="KIJ28606.1"/>
    <property type="molecule type" value="Genomic_DNA"/>
</dbReference>
<dbReference type="Proteomes" id="UP000054279">
    <property type="component" value="Unassembled WGS sequence"/>
</dbReference>
<evidence type="ECO:0000313" key="2">
    <source>
        <dbReference type="Proteomes" id="UP000054279"/>
    </source>
</evidence>
<dbReference type="HOGENOM" id="CLU_190136_0_0_1"/>
<proteinExistence type="predicted"/>
<dbReference type="AlphaFoldDB" id="A0A0C9UTF0"/>